<protein>
    <submittedName>
        <fullName evidence="2">Uncharacterized protein</fullName>
    </submittedName>
</protein>
<organism evidence="2 3">
    <name type="scientific">Trichostrongylus colubriformis</name>
    <name type="common">Black scour worm</name>
    <dbReference type="NCBI Taxonomy" id="6319"/>
    <lineage>
        <taxon>Eukaryota</taxon>
        <taxon>Metazoa</taxon>
        <taxon>Ecdysozoa</taxon>
        <taxon>Nematoda</taxon>
        <taxon>Chromadorea</taxon>
        <taxon>Rhabditida</taxon>
        <taxon>Rhabditina</taxon>
        <taxon>Rhabditomorpha</taxon>
        <taxon>Strongyloidea</taxon>
        <taxon>Trichostrongylidae</taxon>
        <taxon>Trichostrongylus</taxon>
    </lineage>
</organism>
<feature type="compositionally biased region" description="Polar residues" evidence="1">
    <location>
        <begin position="64"/>
        <end position="74"/>
    </location>
</feature>
<feature type="region of interest" description="Disordered" evidence="1">
    <location>
        <begin position="1"/>
        <end position="80"/>
    </location>
</feature>
<dbReference type="Proteomes" id="UP001331761">
    <property type="component" value="Unassembled WGS sequence"/>
</dbReference>
<feature type="compositionally biased region" description="Basic and acidic residues" evidence="1">
    <location>
        <begin position="1"/>
        <end position="26"/>
    </location>
</feature>
<dbReference type="AlphaFoldDB" id="A0AAN8FVE8"/>
<feature type="compositionally biased region" description="Basic and acidic residues" evidence="1">
    <location>
        <begin position="45"/>
        <end position="57"/>
    </location>
</feature>
<evidence type="ECO:0000313" key="2">
    <source>
        <dbReference type="EMBL" id="KAK5981747.1"/>
    </source>
</evidence>
<gene>
    <name evidence="2" type="ORF">GCK32_001986</name>
</gene>
<reference evidence="2 3" key="1">
    <citation type="submission" date="2019-10" db="EMBL/GenBank/DDBJ databases">
        <title>Assembly and Annotation for the nematode Trichostrongylus colubriformis.</title>
        <authorList>
            <person name="Martin J."/>
        </authorList>
    </citation>
    <scope>NUCLEOTIDE SEQUENCE [LARGE SCALE GENOMIC DNA]</scope>
    <source>
        <strain evidence="2">G859</strain>
        <tissue evidence="2">Whole worm</tissue>
    </source>
</reference>
<dbReference type="EMBL" id="WIXE01005930">
    <property type="protein sequence ID" value="KAK5981747.1"/>
    <property type="molecule type" value="Genomic_DNA"/>
</dbReference>
<sequence>MARRDSGKGGDMKPLLKDTKKEESKVARGVGHSGDLRRSKIAAKKPSDVNTAREMRKSPPLLTIPSQSTQSLSPDGNELYPPEQIKVLRLTEIMDVTNSQSNSKLNGVRIIDKESDMLKRTETTAEKAVLDQVGSVNIIFLTPPLYYYSNHLEDMLK</sequence>
<evidence type="ECO:0000313" key="3">
    <source>
        <dbReference type="Proteomes" id="UP001331761"/>
    </source>
</evidence>
<name>A0AAN8FVE8_TRICO</name>
<accession>A0AAN8FVE8</accession>
<comment type="caution">
    <text evidence="2">The sequence shown here is derived from an EMBL/GenBank/DDBJ whole genome shotgun (WGS) entry which is preliminary data.</text>
</comment>
<proteinExistence type="predicted"/>
<evidence type="ECO:0000256" key="1">
    <source>
        <dbReference type="SAM" id="MobiDB-lite"/>
    </source>
</evidence>
<keyword evidence="3" id="KW-1185">Reference proteome</keyword>